<evidence type="ECO:0000259" key="18">
    <source>
        <dbReference type="PROSITE" id="PS50975"/>
    </source>
</evidence>
<dbReference type="Proteomes" id="UP000032679">
    <property type="component" value="Unassembled WGS sequence"/>
</dbReference>
<accession>A0A0D6MPB4</accession>
<dbReference type="PROSITE" id="PS00843">
    <property type="entry name" value="DALA_DALA_LIGASE_1"/>
    <property type="match status" value="1"/>
</dbReference>
<feature type="binding site" evidence="16">
    <location>
        <position position="273"/>
    </location>
    <ligand>
        <name>Mg(2+)</name>
        <dbReference type="ChEBI" id="CHEBI:18420"/>
        <label>1</label>
    </ligand>
</feature>
<dbReference type="GO" id="GO:0008360">
    <property type="term" value="P:regulation of cell shape"/>
    <property type="evidence" value="ECO:0007669"/>
    <property type="project" value="UniProtKB-KW"/>
</dbReference>
<evidence type="ECO:0000256" key="12">
    <source>
        <dbReference type="ARBA" id="ARBA00023316"/>
    </source>
</evidence>
<dbReference type="EC" id="6.3.2.4" evidence="5 14"/>
<dbReference type="STRING" id="1231623.Tasa_038_119"/>
<evidence type="ECO:0000313" key="20">
    <source>
        <dbReference type="Proteomes" id="UP000032679"/>
    </source>
</evidence>
<evidence type="ECO:0000256" key="13">
    <source>
        <dbReference type="ARBA" id="ARBA00047614"/>
    </source>
</evidence>
<feature type="domain" description="ATP-grasp" evidence="18">
    <location>
        <begin position="107"/>
        <end position="306"/>
    </location>
</feature>
<evidence type="ECO:0000256" key="6">
    <source>
        <dbReference type="ARBA" id="ARBA00022490"/>
    </source>
</evidence>
<keyword evidence="12 14" id="KW-0961">Cell wall biogenesis/degradation</keyword>
<evidence type="ECO:0000256" key="7">
    <source>
        <dbReference type="ARBA" id="ARBA00022598"/>
    </source>
</evidence>
<dbReference type="Gene3D" id="3.30.470.20">
    <property type="entry name" value="ATP-grasp fold, B domain"/>
    <property type="match status" value="1"/>
</dbReference>
<dbReference type="PROSITE" id="PS50975">
    <property type="entry name" value="ATP_GRASP"/>
    <property type="match status" value="1"/>
</dbReference>
<dbReference type="EMBL" id="BALE01000038">
    <property type="protein sequence ID" value="GAN55138.1"/>
    <property type="molecule type" value="Genomic_DNA"/>
</dbReference>
<dbReference type="NCBIfam" id="TIGR01205">
    <property type="entry name" value="D_ala_D_alaTIGR"/>
    <property type="match status" value="1"/>
</dbReference>
<feature type="active site" evidence="15">
    <location>
        <position position="284"/>
    </location>
</feature>
<feature type="binding site" evidence="16">
    <location>
        <position position="273"/>
    </location>
    <ligand>
        <name>Mg(2+)</name>
        <dbReference type="ChEBI" id="CHEBI:18420"/>
        <label>2</label>
    </ligand>
</feature>
<comment type="caution">
    <text evidence="19">The sequence shown here is derived from an EMBL/GenBank/DDBJ whole genome shotgun (WGS) entry which is preliminary data.</text>
</comment>
<comment type="function">
    <text evidence="2 14">Cell wall formation.</text>
</comment>
<keyword evidence="9 17" id="KW-0067">ATP-binding</keyword>
<reference evidence="19 20" key="1">
    <citation type="submission" date="2012-10" db="EMBL/GenBank/DDBJ databases">
        <title>Genome sequencing of Tanticharoenia sakaeratensis NBRC 103193.</title>
        <authorList>
            <person name="Azuma Y."/>
            <person name="Hadano H."/>
            <person name="Hirakawa H."/>
            <person name="Matsushita K."/>
        </authorList>
    </citation>
    <scope>NUCLEOTIDE SEQUENCE [LARGE SCALE GENOMIC DNA]</scope>
    <source>
        <strain evidence="19 20">NBRC 103193</strain>
    </source>
</reference>
<evidence type="ECO:0000256" key="3">
    <source>
        <dbReference type="ARBA" id="ARBA00004496"/>
    </source>
</evidence>
<dbReference type="GO" id="GO:0005524">
    <property type="term" value="F:ATP binding"/>
    <property type="evidence" value="ECO:0007669"/>
    <property type="project" value="UniProtKB-UniRule"/>
</dbReference>
<dbReference type="InterPro" id="IPR000291">
    <property type="entry name" value="D-Ala_lig_Van_CS"/>
</dbReference>
<comment type="pathway">
    <text evidence="14">Cell wall biogenesis; peptidoglycan biosynthesis.</text>
</comment>
<comment type="similarity">
    <text evidence="4 14">Belongs to the D-alanine--D-alanine ligase family.</text>
</comment>
<dbReference type="HAMAP" id="MF_00047">
    <property type="entry name" value="Dala_Dala_lig"/>
    <property type="match status" value="1"/>
</dbReference>
<dbReference type="UniPathway" id="UPA00219"/>
<dbReference type="Pfam" id="PF07478">
    <property type="entry name" value="Dala_Dala_lig_C"/>
    <property type="match status" value="1"/>
</dbReference>
<dbReference type="GO" id="GO:0046872">
    <property type="term" value="F:metal ion binding"/>
    <property type="evidence" value="ECO:0007669"/>
    <property type="project" value="UniProtKB-KW"/>
</dbReference>
<keyword evidence="16" id="KW-0464">Manganese</keyword>
<evidence type="ECO:0000313" key="19">
    <source>
        <dbReference type="EMBL" id="GAN55138.1"/>
    </source>
</evidence>
<dbReference type="InterPro" id="IPR011127">
    <property type="entry name" value="Dala_Dala_lig_N"/>
</dbReference>
<comment type="cofactor">
    <cofactor evidence="16">
        <name>Mg(2+)</name>
        <dbReference type="ChEBI" id="CHEBI:18420"/>
    </cofactor>
    <cofactor evidence="16">
        <name>Mn(2+)</name>
        <dbReference type="ChEBI" id="CHEBI:29035"/>
    </cofactor>
    <text evidence="16">Binds 2 magnesium or manganese ions per subunit.</text>
</comment>
<feature type="active site" evidence="15">
    <location>
        <position position="18"/>
    </location>
</feature>
<organism evidence="19 20">
    <name type="scientific">Tanticharoenia sakaeratensis NBRC 103193</name>
    <dbReference type="NCBI Taxonomy" id="1231623"/>
    <lineage>
        <taxon>Bacteria</taxon>
        <taxon>Pseudomonadati</taxon>
        <taxon>Pseudomonadota</taxon>
        <taxon>Alphaproteobacteria</taxon>
        <taxon>Acetobacterales</taxon>
        <taxon>Acetobacteraceae</taxon>
        <taxon>Tanticharoenia</taxon>
    </lineage>
</organism>
<evidence type="ECO:0000256" key="9">
    <source>
        <dbReference type="ARBA" id="ARBA00022840"/>
    </source>
</evidence>
<dbReference type="Gene3D" id="3.30.1490.20">
    <property type="entry name" value="ATP-grasp fold, A domain"/>
    <property type="match status" value="1"/>
</dbReference>
<dbReference type="SUPFAM" id="SSF52440">
    <property type="entry name" value="PreATP-grasp domain"/>
    <property type="match status" value="1"/>
</dbReference>
<evidence type="ECO:0000256" key="1">
    <source>
        <dbReference type="ARBA" id="ARBA00001936"/>
    </source>
</evidence>
<dbReference type="SUPFAM" id="SSF56059">
    <property type="entry name" value="Glutathione synthetase ATP-binding domain-like"/>
    <property type="match status" value="1"/>
</dbReference>
<keyword evidence="11 14" id="KW-0573">Peptidoglycan synthesis</keyword>
<dbReference type="Gene3D" id="3.40.50.20">
    <property type="match status" value="1"/>
</dbReference>
<dbReference type="InterPro" id="IPR016185">
    <property type="entry name" value="PreATP-grasp_dom_sf"/>
</dbReference>
<keyword evidence="8 17" id="KW-0547">Nucleotide-binding</keyword>
<evidence type="ECO:0000256" key="4">
    <source>
        <dbReference type="ARBA" id="ARBA00010871"/>
    </source>
</evidence>
<dbReference type="GO" id="GO:0008716">
    <property type="term" value="F:D-alanine-D-alanine ligase activity"/>
    <property type="evidence" value="ECO:0007669"/>
    <property type="project" value="UniProtKB-UniRule"/>
</dbReference>
<evidence type="ECO:0000256" key="16">
    <source>
        <dbReference type="PIRSR" id="PIRSR039102-3"/>
    </source>
</evidence>
<comment type="subcellular location">
    <subcellularLocation>
        <location evidence="3 14">Cytoplasm</location>
    </subcellularLocation>
</comment>
<comment type="cofactor">
    <cofactor evidence="1">
        <name>Mn(2+)</name>
        <dbReference type="ChEBI" id="CHEBI:29035"/>
    </cofactor>
</comment>
<keyword evidence="16" id="KW-0460">Magnesium</keyword>
<dbReference type="InterPro" id="IPR011761">
    <property type="entry name" value="ATP-grasp"/>
</dbReference>
<evidence type="ECO:0000256" key="10">
    <source>
        <dbReference type="ARBA" id="ARBA00022960"/>
    </source>
</evidence>
<dbReference type="InterPro" id="IPR005905">
    <property type="entry name" value="D_ala_D_ala"/>
</dbReference>
<evidence type="ECO:0000256" key="8">
    <source>
        <dbReference type="ARBA" id="ARBA00022741"/>
    </source>
</evidence>
<evidence type="ECO:0000256" key="2">
    <source>
        <dbReference type="ARBA" id="ARBA00003921"/>
    </source>
</evidence>
<keyword evidence="6 14" id="KW-0963">Cytoplasm</keyword>
<evidence type="ECO:0000256" key="15">
    <source>
        <dbReference type="PIRSR" id="PIRSR039102-1"/>
    </source>
</evidence>
<dbReference type="GO" id="GO:0009252">
    <property type="term" value="P:peptidoglycan biosynthetic process"/>
    <property type="evidence" value="ECO:0007669"/>
    <property type="project" value="UniProtKB-UniRule"/>
</dbReference>
<dbReference type="InterPro" id="IPR011095">
    <property type="entry name" value="Dala_Dala_lig_C"/>
</dbReference>
<keyword evidence="20" id="KW-1185">Reference proteome</keyword>
<evidence type="ECO:0000256" key="14">
    <source>
        <dbReference type="HAMAP-Rule" id="MF_00047"/>
    </source>
</evidence>
<dbReference type="InterPro" id="IPR013815">
    <property type="entry name" value="ATP_grasp_subdomain_1"/>
</dbReference>
<dbReference type="GO" id="GO:0071555">
    <property type="term" value="P:cell wall organization"/>
    <property type="evidence" value="ECO:0007669"/>
    <property type="project" value="UniProtKB-KW"/>
</dbReference>
<name>A0A0D6MPB4_9PROT</name>
<keyword evidence="7 14" id="KW-0436">Ligase</keyword>
<dbReference type="RefSeq" id="WP_048849998.1">
    <property type="nucleotide sequence ID" value="NZ_BALE01000038.1"/>
</dbReference>
<feature type="binding site" evidence="16">
    <location>
        <position position="255"/>
    </location>
    <ligand>
        <name>Mg(2+)</name>
        <dbReference type="ChEBI" id="CHEBI:18420"/>
        <label>1</label>
    </ligand>
</feature>
<dbReference type="Pfam" id="PF01820">
    <property type="entry name" value="Dala_Dala_lig_N"/>
    <property type="match status" value="1"/>
</dbReference>
<evidence type="ECO:0000256" key="17">
    <source>
        <dbReference type="PROSITE-ProRule" id="PRU00409"/>
    </source>
</evidence>
<dbReference type="OrthoDB" id="9813261at2"/>
<gene>
    <name evidence="14" type="primary">ddl</name>
    <name evidence="19" type="ORF">Tasa_038_119</name>
</gene>
<feature type="binding site" evidence="16">
    <location>
        <position position="275"/>
    </location>
    <ligand>
        <name>Mg(2+)</name>
        <dbReference type="ChEBI" id="CHEBI:18420"/>
        <label>2</label>
    </ligand>
</feature>
<feature type="active site" evidence="15">
    <location>
        <position position="147"/>
    </location>
</feature>
<dbReference type="AlphaFoldDB" id="A0A0D6MPB4"/>
<keyword evidence="10 14" id="KW-0133">Cell shape</keyword>
<dbReference type="PIRSF" id="PIRSF039102">
    <property type="entry name" value="Ddl/VanB"/>
    <property type="match status" value="1"/>
</dbReference>
<dbReference type="PANTHER" id="PTHR23132">
    <property type="entry name" value="D-ALANINE--D-ALANINE LIGASE"/>
    <property type="match status" value="1"/>
</dbReference>
<keyword evidence="16" id="KW-0479">Metal-binding</keyword>
<protein>
    <recommendedName>
        <fullName evidence="5 14">D-alanine--D-alanine ligase</fullName>
        <ecNumber evidence="5 14">6.3.2.4</ecNumber>
    </recommendedName>
    <alternativeName>
        <fullName evidence="14">D-Ala-D-Ala ligase</fullName>
    </alternativeName>
    <alternativeName>
        <fullName evidence="14">D-alanylalanine synthetase</fullName>
    </alternativeName>
</protein>
<evidence type="ECO:0000256" key="11">
    <source>
        <dbReference type="ARBA" id="ARBA00022984"/>
    </source>
</evidence>
<dbReference type="NCBIfam" id="NF002378">
    <property type="entry name" value="PRK01372.1"/>
    <property type="match status" value="1"/>
</dbReference>
<evidence type="ECO:0000256" key="5">
    <source>
        <dbReference type="ARBA" id="ARBA00012216"/>
    </source>
</evidence>
<sequence length="321" mass="33844">MTTTSPRVALLSGGISNERDVSRWSCEGIARVLREQGYPLSIIDVGQDIASTIASLRAARPDVVFNGLHGRFGEDGAIQGVLEWLGLPYTHSGVLASALAMDKVASRRILAAAGLPIARGATVGIAELADADPMDVPYVIKPINEGSSVGVEIVREGSNRRVQIASEWRFGPEALVEEFVPGRELTVAVLGDRALTVTEILPAGDHFYDFEAKYQAGGSAHRVPADVHPDAFAQALSLAVEAHRALGCAGASRTDFRYDDTAGDGPGRLVILEVNTQPGMTETSLLPEQAQFCGISYGELCAWIVDDALARAAPGKGPGTA</sequence>
<dbReference type="GO" id="GO:0005737">
    <property type="term" value="C:cytoplasm"/>
    <property type="evidence" value="ECO:0007669"/>
    <property type="project" value="UniProtKB-SubCell"/>
</dbReference>
<dbReference type="PANTHER" id="PTHR23132:SF23">
    <property type="entry name" value="D-ALANINE--D-ALANINE LIGASE B"/>
    <property type="match status" value="1"/>
</dbReference>
<proteinExistence type="inferred from homology"/>
<comment type="catalytic activity">
    <reaction evidence="13 14">
        <text>2 D-alanine + ATP = D-alanyl-D-alanine + ADP + phosphate + H(+)</text>
        <dbReference type="Rhea" id="RHEA:11224"/>
        <dbReference type="ChEBI" id="CHEBI:15378"/>
        <dbReference type="ChEBI" id="CHEBI:30616"/>
        <dbReference type="ChEBI" id="CHEBI:43474"/>
        <dbReference type="ChEBI" id="CHEBI:57416"/>
        <dbReference type="ChEBI" id="CHEBI:57822"/>
        <dbReference type="ChEBI" id="CHEBI:456216"/>
        <dbReference type="EC" id="6.3.2.4"/>
    </reaction>
</comment>